<sequence>MTRELVSIVIPVFNGADFVAEAVESALAQSWPETEVIVVDDGSDDGGATQRAVALFGDSVRLIAQPNGGVAAALNTGIAAMRGDWFAWLSHDDLYHPERIARHVTALMARPVPMVSFGDADQIDRAGRFLGRARHTDGFADDGEVGNGIWAVLEGRLNGCTMIVPRRSLEEAGGFDPGLPTTQDYALWHRLALRHPFLPVPGALVRQRQHGGQGSRMARHIEEASLLWVSLLEHLESLGGTPADRLRRLRRAGATLRHAPYHGARRFLEARLRSAMGAFGADLVVRRPAGPDDVARAMRLVLDAGLRPGRVTVTDERHYSAPALSVECPGTAATATVVRTGEHPSAALLLEAALGSGEERLSVILDAQGLPPGAELVEGLRAVAAGASEAWIAPPGPGLCAAVFDRDALKAAYAGPAANAAATAAVLARLGRTIGPSDVPPAPALPRSIPRPPVPAPLRMHIADRPVLARMPDPRRPTILMLLHDWGGGTLRYVETLGRWLGERVNLLYGWGVDERLFRLGSQAPDIAELEWDVASEGLDAPVMALRALGVERVHVLHTIGFDRWIEDFLDAMAVPFDVTLLDYHLVANGAHLTDEDGRFVGDAALEDPDHPARRRGPPRLLLRKADRRIACSRDLAWRAGRLSGGLPIIAAQLPEPGNPRNFAIQAPDLADGEALRVLCLGRLAPHKGIEDIAAVARLAEARGLKLQLLCLGEDLARLPVSLQSSGTIRLLGGFAEEMLNPLVCELRPHLAWLPFRAPETHSFALSDCMLLGLPILATGVGAIPERVEGRPSTWLMPPEQADPRSVVTWFETLVRDRMRTAPRWLPTGHLPAWDEDFYARSFLR</sequence>
<dbReference type="AlphaFoldDB" id="A0A9X9XCY1"/>
<dbReference type="Pfam" id="PF13692">
    <property type="entry name" value="Glyco_trans_1_4"/>
    <property type="match status" value="1"/>
</dbReference>
<protein>
    <submittedName>
        <fullName evidence="2">Glycosyltransferase</fullName>
    </submittedName>
</protein>
<dbReference type="InterPro" id="IPR029044">
    <property type="entry name" value="Nucleotide-diphossugar_trans"/>
</dbReference>
<dbReference type="RefSeq" id="WP_211847095.1">
    <property type="nucleotide sequence ID" value="NZ_JAAEDL010000012.1"/>
</dbReference>
<dbReference type="EMBL" id="JAAEDL010000012">
    <property type="protein sequence ID" value="MBR0681567.1"/>
    <property type="molecule type" value="Genomic_DNA"/>
</dbReference>
<gene>
    <name evidence="2" type="ORF">GXW74_13810</name>
</gene>
<dbReference type="PANTHER" id="PTHR43685">
    <property type="entry name" value="GLYCOSYLTRANSFERASE"/>
    <property type="match status" value="1"/>
</dbReference>
<dbReference type="InterPro" id="IPR001173">
    <property type="entry name" value="Glyco_trans_2-like"/>
</dbReference>
<proteinExistence type="predicted"/>
<reference evidence="2" key="2">
    <citation type="journal article" date="2021" name="Syst. Appl. Microbiol.">
        <title>Roseomonas hellenica sp. nov., isolated from roots of wild-growing Alkanna tinctoria.</title>
        <authorList>
            <person name="Rat A."/>
            <person name="Naranjo H.D."/>
            <person name="Lebbe L."/>
            <person name="Cnockaert M."/>
            <person name="Krigas N."/>
            <person name="Grigoriadou K."/>
            <person name="Maloupa E."/>
            <person name="Willems A."/>
        </authorList>
    </citation>
    <scope>NUCLEOTIDE SEQUENCE</scope>
    <source>
        <strain evidence="2">LMG 31228</strain>
    </source>
</reference>
<dbReference type="SUPFAM" id="SSF53756">
    <property type="entry name" value="UDP-Glycosyltransferase/glycogen phosphorylase"/>
    <property type="match status" value="1"/>
</dbReference>
<dbReference type="InterPro" id="IPR050834">
    <property type="entry name" value="Glycosyltransf_2"/>
</dbReference>
<name>A0A9X9XCY1_9PROT</name>
<dbReference type="Gene3D" id="3.40.50.2000">
    <property type="entry name" value="Glycogen Phosphorylase B"/>
    <property type="match status" value="1"/>
</dbReference>
<comment type="caution">
    <text evidence="2">The sequence shown here is derived from an EMBL/GenBank/DDBJ whole genome shotgun (WGS) entry which is preliminary data.</text>
</comment>
<organism evidence="2 3">
    <name type="scientific">Neoroseomonas eburnea</name>
    <dbReference type="NCBI Taxonomy" id="1346889"/>
    <lineage>
        <taxon>Bacteria</taxon>
        <taxon>Pseudomonadati</taxon>
        <taxon>Pseudomonadota</taxon>
        <taxon>Alphaproteobacteria</taxon>
        <taxon>Acetobacterales</taxon>
        <taxon>Acetobacteraceae</taxon>
        <taxon>Neoroseomonas</taxon>
    </lineage>
</organism>
<evidence type="ECO:0000259" key="1">
    <source>
        <dbReference type="Pfam" id="PF00535"/>
    </source>
</evidence>
<feature type="domain" description="Glycosyltransferase 2-like" evidence="1">
    <location>
        <begin position="7"/>
        <end position="110"/>
    </location>
</feature>
<evidence type="ECO:0000313" key="3">
    <source>
        <dbReference type="Proteomes" id="UP001138709"/>
    </source>
</evidence>
<reference evidence="2" key="1">
    <citation type="submission" date="2020-01" db="EMBL/GenBank/DDBJ databases">
        <authorList>
            <person name="Rat A."/>
        </authorList>
    </citation>
    <scope>NUCLEOTIDE SEQUENCE</scope>
    <source>
        <strain evidence="2">LMG 31228</strain>
    </source>
</reference>
<dbReference type="Proteomes" id="UP001138709">
    <property type="component" value="Unassembled WGS sequence"/>
</dbReference>
<evidence type="ECO:0000313" key="2">
    <source>
        <dbReference type="EMBL" id="MBR0681567.1"/>
    </source>
</evidence>
<accession>A0A9X9XCY1</accession>
<dbReference type="SUPFAM" id="SSF53448">
    <property type="entry name" value="Nucleotide-diphospho-sugar transferases"/>
    <property type="match status" value="1"/>
</dbReference>
<keyword evidence="3" id="KW-1185">Reference proteome</keyword>
<dbReference type="Pfam" id="PF00535">
    <property type="entry name" value="Glycos_transf_2"/>
    <property type="match status" value="1"/>
</dbReference>
<dbReference type="PANTHER" id="PTHR43685:SF2">
    <property type="entry name" value="GLYCOSYLTRANSFERASE 2-LIKE DOMAIN-CONTAINING PROTEIN"/>
    <property type="match status" value="1"/>
</dbReference>
<dbReference type="Gene3D" id="3.90.550.10">
    <property type="entry name" value="Spore Coat Polysaccharide Biosynthesis Protein SpsA, Chain A"/>
    <property type="match status" value="1"/>
</dbReference>